<feature type="signal peptide" evidence="2">
    <location>
        <begin position="1"/>
        <end position="30"/>
    </location>
</feature>
<feature type="compositionally biased region" description="Polar residues" evidence="1">
    <location>
        <begin position="178"/>
        <end position="193"/>
    </location>
</feature>
<feature type="region of interest" description="Disordered" evidence="1">
    <location>
        <begin position="49"/>
        <end position="74"/>
    </location>
</feature>
<dbReference type="PANTHER" id="PTHR33740:SF3">
    <property type="entry name" value="GPI-ANCHORED ADHESIN-LIKE PROTEIN"/>
    <property type="match status" value="1"/>
</dbReference>
<feature type="compositionally biased region" description="Polar residues" evidence="1">
    <location>
        <begin position="54"/>
        <end position="67"/>
    </location>
</feature>
<gene>
    <name evidence="4" type="ORF">KME15_07115</name>
</gene>
<dbReference type="AlphaFoldDB" id="A0A951QAS9"/>
<feature type="region of interest" description="Disordered" evidence="1">
    <location>
        <begin position="454"/>
        <end position="473"/>
    </location>
</feature>
<reference evidence="4" key="2">
    <citation type="journal article" date="2022" name="Microbiol. Resour. Announc.">
        <title>Metagenome Sequencing to Explore Phylogenomics of Terrestrial Cyanobacteria.</title>
        <authorList>
            <person name="Ward R.D."/>
            <person name="Stajich J.E."/>
            <person name="Johansen J.R."/>
            <person name="Huntemann M."/>
            <person name="Clum A."/>
            <person name="Foster B."/>
            <person name="Foster B."/>
            <person name="Roux S."/>
            <person name="Palaniappan K."/>
            <person name="Varghese N."/>
            <person name="Mukherjee S."/>
            <person name="Reddy T.B.K."/>
            <person name="Daum C."/>
            <person name="Copeland A."/>
            <person name="Chen I.A."/>
            <person name="Ivanova N.N."/>
            <person name="Kyrpides N.C."/>
            <person name="Shapiro N."/>
            <person name="Eloe-Fadrosh E.A."/>
            <person name="Pietrasiak N."/>
        </authorList>
    </citation>
    <scope>NUCLEOTIDE SEQUENCE</scope>
    <source>
        <strain evidence="4">UHER 2000/2452</strain>
    </source>
</reference>
<dbReference type="InterPro" id="IPR001119">
    <property type="entry name" value="SLH_dom"/>
</dbReference>
<reference evidence="4" key="1">
    <citation type="submission" date="2021-05" db="EMBL/GenBank/DDBJ databases">
        <authorList>
            <person name="Pietrasiak N."/>
            <person name="Ward R."/>
            <person name="Stajich J.E."/>
            <person name="Kurbessoian T."/>
        </authorList>
    </citation>
    <scope>NUCLEOTIDE SEQUENCE</scope>
    <source>
        <strain evidence="4">UHER 2000/2452</strain>
    </source>
</reference>
<evidence type="ECO:0000256" key="1">
    <source>
        <dbReference type="SAM" id="MobiDB-lite"/>
    </source>
</evidence>
<name>A0A951QAS9_9CYAN</name>
<feature type="region of interest" description="Disordered" evidence="1">
    <location>
        <begin position="178"/>
        <end position="239"/>
    </location>
</feature>
<dbReference type="EMBL" id="JAHHHD010000005">
    <property type="protein sequence ID" value="MBW4658426.1"/>
    <property type="molecule type" value="Genomic_DNA"/>
</dbReference>
<protein>
    <submittedName>
        <fullName evidence="4">S-layer homology domain-containing protein</fullName>
    </submittedName>
</protein>
<dbReference type="PROSITE" id="PS51272">
    <property type="entry name" value="SLH"/>
    <property type="match status" value="2"/>
</dbReference>
<sequence>MSSLKSFALWMGLMTCGILPLGACSNAPWAANLERSLAADPRLQESPAIAEASPNDSPNGSLESGTAQLPAGFPGEIPRYPNADLVAVTQPITSEVAQPTQTRWATADSSDQVRQFYQDSLKTNGWQLDQPGVSGAIVASRDNLRVTVGTASSSASSEATASNAVGKTEFTLSYQFSEGVGQSSNPSSQTSLPQPGDPAFVGPVPPSGLSSEAQTPDAQTNVAQSPDRSAATSSYADLNQTPPELQKYITDLLKLGALPLRSSASSNTTSNSPTFKPNQAITRREYARWLVAANNQIYANQSGRQVRLGTSTDRPAFPDVPVSDPDFGAIQGLANAGLITSALSGDGSPVSFRPDAPLTREDMVLWKVPVDIRRSLPNANLDTLQQTWGFQDAAKIDPKAQRAVIADYQNGDLANIRRAFGYTTLFQPKKTVTRAEAAAALWYFGSQGEGLSAKDALSVPEASPRPPEKPIGG</sequence>
<feature type="domain" description="SLH" evidence="3">
    <location>
        <begin position="313"/>
        <end position="381"/>
    </location>
</feature>
<organism evidence="4 5">
    <name type="scientific">Drouetiella hepatica Uher 2000/2452</name>
    <dbReference type="NCBI Taxonomy" id="904376"/>
    <lineage>
        <taxon>Bacteria</taxon>
        <taxon>Bacillati</taxon>
        <taxon>Cyanobacteriota</taxon>
        <taxon>Cyanophyceae</taxon>
        <taxon>Oculatellales</taxon>
        <taxon>Oculatellaceae</taxon>
        <taxon>Drouetiella</taxon>
    </lineage>
</organism>
<proteinExistence type="predicted"/>
<evidence type="ECO:0000313" key="4">
    <source>
        <dbReference type="EMBL" id="MBW4658426.1"/>
    </source>
</evidence>
<dbReference type="PANTHER" id="PTHR33740">
    <property type="entry name" value="GPI-ANCHORED ADHESIN-LIKE PROTEIN"/>
    <property type="match status" value="1"/>
</dbReference>
<feature type="domain" description="SLH" evidence="3">
    <location>
        <begin position="232"/>
        <end position="304"/>
    </location>
</feature>
<feature type="chain" id="PRO_5037278180" evidence="2">
    <location>
        <begin position="31"/>
        <end position="473"/>
    </location>
</feature>
<comment type="caution">
    <text evidence="4">The sequence shown here is derived from an EMBL/GenBank/DDBJ whole genome shotgun (WGS) entry which is preliminary data.</text>
</comment>
<keyword evidence="2" id="KW-0732">Signal</keyword>
<dbReference type="Proteomes" id="UP000757435">
    <property type="component" value="Unassembled WGS sequence"/>
</dbReference>
<evidence type="ECO:0000313" key="5">
    <source>
        <dbReference type="Proteomes" id="UP000757435"/>
    </source>
</evidence>
<feature type="compositionally biased region" description="Polar residues" evidence="1">
    <location>
        <begin position="208"/>
        <end position="239"/>
    </location>
</feature>
<evidence type="ECO:0000259" key="3">
    <source>
        <dbReference type="PROSITE" id="PS51272"/>
    </source>
</evidence>
<evidence type="ECO:0000256" key="2">
    <source>
        <dbReference type="SAM" id="SignalP"/>
    </source>
</evidence>
<dbReference type="Pfam" id="PF00395">
    <property type="entry name" value="SLH"/>
    <property type="match status" value="1"/>
</dbReference>
<accession>A0A951QAS9</accession>